<dbReference type="PANTHER" id="PTHR31683:SF16">
    <property type="entry name" value="PECTIN LYASE A-RELATED"/>
    <property type="match status" value="1"/>
</dbReference>
<feature type="domain" description="Pectate lyase" evidence="9">
    <location>
        <begin position="71"/>
        <end position="300"/>
    </location>
</feature>
<dbReference type="PANTHER" id="PTHR31683">
    <property type="entry name" value="PECTATE LYASE 18-RELATED"/>
    <property type="match status" value="1"/>
</dbReference>
<dbReference type="GO" id="GO:0030570">
    <property type="term" value="F:pectate lyase activity"/>
    <property type="evidence" value="ECO:0007669"/>
    <property type="project" value="InterPro"/>
</dbReference>
<evidence type="ECO:0000256" key="7">
    <source>
        <dbReference type="ARBA" id="ARBA00039082"/>
    </source>
</evidence>
<comment type="subcellular location">
    <subcellularLocation>
        <location evidence="1 8">Secreted</location>
    </subcellularLocation>
</comment>
<keyword evidence="4" id="KW-0732">Signal</keyword>
<evidence type="ECO:0000256" key="8">
    <source>
        <dbReference type="RuleBase" id="RU361173"/>
    </source>
</evidence>
<accession>A0A8H4LCH4</accession>
<dbReference type="InterPro" id="IPR002022">
    <property type="entry name" value="Pec_lyase"/>
</dbReference>
<reference evidence="10 11" key="1">
    <citation type="submission" date="2020-01" db="EMBL/GenBank/DDBJ databases">
        <title>Identification and distribution of gene clusters putatively required for synthesis of sphingolipid metabolism inhibitors in phylogenetically diverse species of the filamentous fungus Fusarium.</title>
        <authorList>
            <person name="Kim H.-S."/>
            <person name="Busman M."/>
            <person name="Brown D.W."/>
            <person name="Divon H."/>
            <person name="Uhlig S."/>
            <person name="Proctor R.H."/>
        </authorList>
    </citation>
    <scope>NUCLEOTIDE SEQUENCE [LARGE SCALE GENOMIC DNA]</scope>
    <source>
        <strain evidence="10 11">NRRL 20459</strain>
    </source>
</reference>
<evidence type="ECO:0000256" key="2">
    <source>
        <dbReference type="ARBA" id="ARBA00010980"/>
    </source>
</evidence>
<dbReference type="GO" id="GO:0005576">
    <property type="term" value="C:extracellular region"/>
    <property type="evidence" value="ECO:0007669"/>
    <property type="project" value="UniProtKB-SubCell"/>
</dbReference>
<evidence type="ECO:0000313" key="10">
    <source>
        <dbReference type="EMBL" id="KAF4466391.1"/>
    </source>
</evidence>
<keyword evidence="3 8" id="KW-0964">Secreted</keyword>
<proteinExistence type="inferred from homology"/>
<organism evidence="10 11">
    <name type="scientific">Fusarium albosuccineum</name>
    <dbReference type="NCBI Taxonomy" id="1237068"/>
    <lineage>
        <taxon>Eukaryota</taxon>
        <taxon>Fungi</taxon>
        <taxon>Dikarya</taxon>
        <taxon>Ascomycota</taxon>
        <taxon>Pezizomycotina</taxon>
        <taxon>Sordariomycetes</taxon>
        <taxon>Hypocreomycetidae</taxon>
        <taxon>Hypocreales</taxon>
        <taxon>Nectriaceae</taxon>
        <taxon>Fusarium</taxon>
        <taxon>Fusarium decemcellulare species complex</taxon>
    </lineage>
</organism>
<dbReference type="InterPro" id="IPR045032">
    <property type="entry name" value="PEL"/>
</dbReference>
<keyword evidence="8" id="KW-0624">Polysaccharide degradation</keyword>
<gene>
    <name evidence="10" type="ORF">FALBO_6751</name>
</gene>
<evidence type="ECO:0000259" key="9">
    <source>
        <dbReference type="SMART" id="SM00656"/>
    </source>
</evidence>
<dbReference type="Pfam" id="PF00544">
    <property type="entry name" value="Pectate_lyase_4"/>
    <property type="match status" value="1"/>
</dbReference>
<evidence type="ECO:0000313" key="11">
    <source>
        <dbReference type="Proteomes" id="UP000554235"/>
    </source>
</evidence>
<evidence type="ECO:0000256" key="1">
    <source>
        <dbReference type="ARBA" id="ARBA00004613"/>
    </source>
</evidence>
<keyword evidence="8" id="KW-0119">Carbohydrate metabolism</keyword>
<feature type="non-terminal residue" evidence="10">
    <location>
        <position position="1"/>
    </location>
</feature>
<dbReference type="Proteomes" id="UP000554235">
    <property type="component" value="Unassembled WGS sequence"/>
</dbReference>
<dbReference type="InterPro" id="IPR012334">
    <property type="entry name" value="Pectin_lyas_fold"/>
</dbReference>
<dbReference type="AlphaFoldDB" id="A0A8H4LCH4"/>
<dbReference type="GO" id="GO:0000272">
    <property type="term" value="P:polysaccharide catabolic process"/>
    <property type="evidence" value="ECO:0007669"/>
    <property type="project" value="UniProtKB-KW"/>
</dbReference>
<dbReference type="SUPFAM" id="SSF51126">
    <property type="entry name" value="Pectin lyase-like"/>
    <property type="match status" value="1"/>
</dbReference>
<dbReference type="OrthoDB" id="1637350at2759"/>
<dbReference type="EC" id="4.2.2.10" evidence="7"/>
<sequence>PGPRGLDSFVAGSPLLTQGVTGGGSASPVTPKNIKELVTYLTDKTPRVIVLDRTYDFIGSEGTVREKGCAPWGTGKGCQLAINAANNWCGSQTPADVVYDKAGTSGINVASDKTIIGVGNKGIIKGKGLRFVNVKNIIVQNIHVTTLNPQYVWGGDAFTFSGTSKIWVDHCTTSLLGRQHYVFGRDKSTGITLSNNYIDGRTQWSAGCDGYRYWTIEMVGQGDQITLQSKVIPSACPVLPLTGSDNYITHTSGRGPALSATTLLHAVNNVWSDIKGHAIEGDTAGKGLFEGNVFQNVKQVVVPDFKGQLNSCPDTAAADATKQFLGRVCQGNICTSSGAFSRKDTGFLSELKGLPIARSTQAKVAQAKVPGTAGFGKI</sequence>
<dbReference type="FunFam" id="2.160.20.10:FF:000003">
    <property type="entry name" value="Pectin lyase F"/>
    <property type="match status" value="1"/>
</dbReference>
<dbReference type="GO" id="GO:0047490">
    <property type="term" value="F:pectin lyase activity"/>
    <property type="evidence" value="ECO:0007669"/>
    <property type="project" value="UniProtKB-EC"/>
</dbReference>
<evidence type="ECO:0000256" key="6">
    <source>
        <dbReference type="ARBA" id="ARBA00036818"/>
    </source>
</evidence>
<name>A0A8H4LCH4_9HYPO</name>
<evidence type="ECO:0000256" key="3">
    <source>
        <dbReference type="ARBA" id="ARBA00022525"/>
    </source>
</evidence>
<dbReference type="InterPro" id="IPR011050">
    <property type="entry name" value="Pectin_lyase_fold/virulence"/>
</dbReference>
<comment type="caution">
    <text evidence="10">The sequence shown here is derived from an EMBL/GenBank/DDBJ whole genome shotgun (WGS) entry which is preliminary data.</text>
</comment>
<comment type="catalytic activity">
    <reaction evidence="6">
        <text>Eliminative cleavage of (1-&gt;4)-alpha-D-galacturonan methyl ester to give oligosaccharides with 4-deoxy-6-O-methyl-alpha-D-galact-4-enuronosyl groups at their non-reducing ends.</text>
        <dbReference type="EC" id="4.2.2.10"/>
    </reaction>
</comment>
<keyword evidence="5 8" id="KW-0456">Lyase</keyword>
<evidence type="ECO:0000256" key="4">
    <source>
        <dbReference type="ARBA" id="ARBA00022729"/>
    </source>
</evidence>
<evidence type="ECO:0000256" key="5">
    <source>
        <dbReference type="ARBA" id="ARBA00023239"/>
    </source>
</evidence>
<dbReference type="Gene3D" id="2.160.20.10">
    <property type="entry name" value="Single-stranded right-handed beta-helix, Pectin lyase-like"/>
    <property type="match status" value="1"/>
</dbReference>
<keyword evidence="11" id="KW-1185">Reference proteome</keyword>
<protein>
    <recommendedName>
        <fullName evidence="7">pectin lyase</fullName>
        <ecNumber evidence="7">4.2.2.10</ecNumber>
    </recommendedName>
</protein>
<comment type="similarity">
    <text evidence="2 8">Belongs to the polysaccharide lyase 1 family.</text>
</comment>
<dbReference type="EMBL" id="JAADYS010000880">
    <property type="protein sequence ID" value="KAF4466391.1"/>
    <property type="molecule type" value="Genomic_DNA"/>
</dbReference>
<feature type="non-terminal residue" evidence="10">
    <location>
        <position position="378"/>
    </location>
</feature>
<dbReference type="SMART" id="SM00656">
    <property type="entry name" value="Amb_all"/>
    <property type="match status" value="1"/>
</dbReference>